<gene>
    <name evidence="1" type="ORF">EPI10_009775</name>
</gene>
<sequence>MERIRYSCGYINGIEVDPEGTRGGLCLAWKHGVSVTLWQFSKRHIDTVIDDDELRGKWRFTGFYRSPYEHDISNSWAELRSLYTGERFPWFVCGDFNEIMYGFEKKGGVPRDERRMQVFRKVLSECSLMGMGFSGRWFTWERGNLPETNIRERLDRGVTNEEWQNMFTEVSIQHLTHSFSDHCPLLVNTRRAEHRAKVADFRFEAWWTMEESFDDEVKRIWESSPGNLLLKLDKLKTGLRRWAYRIQDDRKKRKIFLNNRLSKILAEDRDDHNLAELINTKIQLNLEIDKDERYWEQRARINWLKHGDKNTAFFHNENGRETENIQDIENIARYYFQNLFRSEERESCNYLLLGIKRCITEEDNQFLMAPYTEEEIKATTFGMRPIKALGEDGFPTIFYKKCWHIVEDEVSRFCLQILNEGKDFKQVNSTYIVLIPKIANPINMKQFRPISLCNVIYKIMAKAIANRLR</sequence>
<proteinExistence type="predicted"/>
<comment type="caution">
    <text evidence="1">The sequence shown here is derived from an EMBL/GenBank/DDBJ whole genome shotgun (WGS) entry which is preliminary data.</text>
</comment>
<name>A0A5B6U904_9ROSI</name>
<dbReference type="AlphaFoldDB" id="A0A5B6U904"/>
<reference evidence="2" key="1">
    <citation type="journal article" date="2019" name="Plant Biotechnol. J.">
        <title>Genome sequencing of the Australian wild diploid species Gossypium australe highlights disease resistance and delayed gland morphogenesis.</title>
        <authorList>
            <person name="Cai Y."/>
            <person name="Cai X."/>
            <person name="Wang Q."/>
            <person name="Wang P."/>
            <person name="Zhang Y."/>
            <person name="Cai C."/>
            <person name="Xu Y."/>
            <person name="Wang K."/>
            <person name="Zhou Z."/>
            <person name="Wang C."/>
            <person name="Geng S."/>
            <person name="Li B."/>
            <person name="Dong Q."/>
            <person name="Hou Y."/>
            <person name="Wang H."/>
            <person name="Ai P."/>
            <person name="Liu Z."/>
            <person name="Yi F."/>
            <person name="Sun M."/>
            <person name="An G."/>
            <person name="Cheng J."/>
            <person name="Zhang Y."/>
            <person name="Shi Q."/>
            <person name="Xie Y."/>
            <person name="Shi X."/>
            <person name="Chang Y."/>
            <person name="Huang F."/>
            <person name="Chen Y."/>
            <person name="Hong S."/>
            <person name="Mi L."/>
            <person name="Sun Q."/>
            <person name="Zhang L."/>
            <person name="Zhou B."/>
            <person name="Peng R."/>
            <person name="Zhang X."/>
            <person name="Liu F."/>
        </authorList>
    </citation>
    <scope>NUCLEOTIDE SEQUENCE [LARGE SCALE GENOMIC DNA]</scope>
    <source>
        <strain evidence="2">cv. PA1801</strain>
    </source>
</reference>
<organism evidence="1 2">
    <name type="scientific">Gossypium australe</name>
    <dbReference type="NCBI Taxonomy" id="47621"/>
    <lineage>
        <taxon>Eukaryota</taxon>
        <taxon>Viridiplantae</taxon>
        <taxon>Streptophyta</taxon>
        <taxon>Embryophyta</taxon>
        <taxon>Tracheophyta</taxon>
        <taxon>Spermatophyta</taxon>
        <taxon>Magnoliopsida</taxon>
        <taxon>eudicotyledons</taxon>
        <taxon>Gunneridae</taxon>
        <taxon>Pentapetalae</taxon>
        <taxon>rosids</taxon>
        <taxon>malvids</taxon>
        <taxon>Malvales</taxon>
        <taxon>Malvaceae</taxon>
        <taxon>Malvoideae</taxon>
        <taxon>Gossypium</taxon>
    </lineage>
</organism>
<dbReference type="InterPro" id="IPR036691">
    <property type="entry name" value="Endo/exonu/phosph_ase_sf"/>
</dbReference>
<keyword evidence="1" id="KW-0548">Nucleotidyltransferase</keyword>
<dbReference type="Proteomes" id="UP000325315">
    <property type="component" value="Unassembled WGS sequence"/>
</dbReference>
<dbReference type="PANTHER" id="PTHR33710">
    <property type="entry name" value="BNAC02G09200D PROTEIN"/>
    <property type="match status" value="1"/>
</dbReference>
<keyword evidence="1" id="KW-0808">Transferase</keyword>
<keyword evidence="2" id="KW-1185">Reference proteome</keyword>
<dbReference type="OrthoDB" id="6781282at2759"/>
<dbReference type="PANTHER" id="PTHR33710:SF62">
    <property type="entry name" value="DUF4283 DOMAIN PROTEIN"/>
    <property type="match status" value="1"/>
</dbReference>
<dbReference type="Gene3D" id="3.60.10.10">
    <property type="entry name" value="Endonuclease/exonuclease/phosphatase"/>
    <property type="match status" value="1"/>
</dbReference>
<accession>A0A5B6U904</accession>
<dbReference type="GO" id="GO:0003964">
    <property type="term" value="F:RNA-directed DNA polymerase activity"/>
    <property type="evidence" value="ECO:0007669"/>
    <property type="project" value="UniProtKB-KW"/>
</dbReference>
<evidence type="ECO:0000313" key="2">
    <source>
        <dbReference type="Proteomes" id="UP000325315"/>
    </source>
</evidence>
<dbReference type="SUPFAM" id="SSF56219">
    <property type="entry name" value="DNase I-like"/>
    <property type="match status" value="1"/>
</dbReference>
<evidence type="ECO:0000313" key="1">
    <source>
        <dbReference type="EMBL" id="KAA3453778.1"/>
    </source>
</evidence>
<dbReference type="EMBL" id="SMMG02000013">
    <property type="protein sequence ID" value="KAA3453778.1"/>
    <property type="molecule type" value="Genomic_DNA"/>
</dbReference>
<keyword evidence="1" id="KW-0695">RNA-directed DNA polymerase</keyword>
<protein>
    <submittedName>
        <fullName evidence="1">Reverse transcriptase</fullName>
    </submittedName>
</protein>